<feature type="domain" description="HTH tetR-type" evidence="5">
    <location>
        <begin position="3"/>
        <end position="63"/>
    </location>
</feature>
<feature type="DNA-binding region" description="H-T-H motif" evidence="4">
    <location>
        <begin position="26"/>
        <end position="45"/>
    </location>
</feature>
<evidence type="ECO:0000313" key="6">
    <source>
        <dbReference type="EMBL" id="SMD00652.1"/>
    </source>
</evidence>
<evidence type="ECO:0000313" key="7">
    <source>
        <dbReference type="Proteomes" id="UP000192674"/>
    </source>
</evidence>
<dbReference type="AlphaFoldDB" id="A0A1Y5XNF6"/>
<evidence type="ECO:0000256" key="4">
    <source>
        <dbReference type="PROSITE-ProRule" id="PRU00335"/>
    </source>
</evidence>
<sequence>MAGDVRKAMVHSAVTLFRERGIAGTSLADVIEHSGAPRGSIYHHFPGGKNQLAAEATAWAGEVMNRMIGKFDDPIELTRALFEFWRAELSENVQTSCPIVAAALGAAESVDAYRAAGEVFGKWERTIADLLVRRGVSEERAVSAATLLITSIEGATVVARARQDTRALDRVEREMTRMLGHLLVDSA</sequence>
<dbReference type="Gene3D" id="1.10.357.10">
    <property type="entry name" value="Tetracycline Repressor, domain 2"/>
    <property type="match status" value="1"/>
</dbReference>
<evidence type="ECO:0000256" key="1">
    <source>
        <dbReference type="ARBA" id="ARBA00023015"/>
    </source>
</evidence>
<keyword evidence="1" id="KW-0805">Transcription regulation</keyword>
<dbReference type="InterPro" id="IPR036271">
    <property type="entry name" value="Tet_transcr_reg_TetR-rel_C_sf"/>
</dbReference>
<dbReference type="EMBL" id="FWXV01000002">
    <property type="protein sequence ID" value="SMD00652.1"/>
    <property type="molecule type" value="Genomic_DNA"/>
</dbReference>
<dbReference type="PROSITE" id="PS50977">
    <property type="entry name" value="HTH_TETR_2"/>
    <property type="match status" value="1"/>
</dbReference>
<evidence type="ECO:0000256" key="3">
    <source>
        <dbReference type="ARBA" id="ARBA00023163"/>
    </source>
</evidence>
<reference evidence="6 7" key="1">
    <citation type="submission" date="2017-04" db="EMBL/GenBank/DDBJ databases">
        <authorList>
            <person name="Afonso C.L."/>
            <person name="Miller P.J."/>
            <person name="Scott M.A."/>
            <person name="Spackman E."/>
            <person name="Goraichik I."/>
            <person name="Dimitrov K.M."/>
            <person name="Suarez D.L."/>
            <person name="Swayne D.E."/>
        </authorList>
    </citation>
    <scope>NUCLEOTIDE SEQUENCE [LARGE SCALE GENOMIC DNA]</scope>
    <source>
        <strain evidence="6 7">DSM 43828</strain>
    </source>
</reference>
<dbReference type="RefSeq" id="WP_200825569.1">
    <property type="nucleotide sequence ID" value="NZ_FWXV01000002.1"/>
</dbReference>
<keyword evidence="2 4" id="KW-0238">DNA-binding</keyword>
<dbReference type="InterPro" id="IPR054156">
    <property type="entry name" value="YxaF_TetR_C"/>
</dbReference>
<dbReference type="PANTHER" id="PTHR47506:SF3">
    <property type="entry name" value="HTH-TYPE TRANSCRIPTIONAL REGULATOR LMRA"/>
    <property type="match status" value="1"/>
</dbReference>
<accession>A0A1Y5XNF6</accession>
<gene>
    <name evidence="6" type="ORF">SAMN05661093_03827</name>
</gene>
<evidence type="ECO:0000259" key="5">
    <source>
        <dbReference type="PROSITE" id="PS50977"/>
    </source>
</evidence>
<organism evidence="6 7">
    <name type="scientific">Kibdelosporangium aridum</name>
    <dbReference type="NCBI Taxonomy" id="2030"/>
    <lineage>
        <taxon>Bacteria</taxon>
        <taxon>Bacillati</taxon>
        <taxon>Actinomycetota</taxon>
        <taxon>Actinomycetes</taxon>
        <taxon>Pseudonocardiales</taxon>
        <taxon>Pseudonocardiaceae</taxon>
        <taxon>Kibdelosporangium</taxon>
    </lineage>
</organism>
<proteinExistence type="predicted"/>
<dbReference type="Pfam" id="PF21993">
    <property type="entry name" value="TetR_C_13_2"/>
    <property type="match status" value="1"/>
</dbReference>
<dbReference type="Proteomes" id="UP000192674">
    <property type="component" value="Unassembled WGS sequence"/>
</dbReference>
<dbReference type="Pfam" id="PF00440">
    <property type="entry name" value="TetR_N"/>
    <property type="match status" value="1"/>
</dbReference>
<dbReference type="GO" id="GO:0003677">
    <property type="term" value="F:DNA binding"/>
    <property type="evidence" value="ECO:0007669"/>
    <property type="project" value="UniProtKB-UniRule"/>
</dbReference>
<dbReference type="InterPro" id="IPR001647">
    <property type="entry name" value="HTH_TetR"/>
</dbReference>
<evidence type="ECO:0000256" key="2">
    <source>
        <dbReference type="ARBA" id="ARBA00023125"/>
    </source>
</evidence>
<dbReference type="InterPro" id="IPR009057">
    <property type="entry name" value="Homeodomain-like_sf"/>
</dbReference>
<keyword evidence="7" id="KW-1185">Reference proteome</keyword>
<dbReference type="SUPFAM" id="SSF48498">
    <property type="entry name" value="Tetracyclin repressor-like, C-terminal domain"/>
    <property type="match status" value="1"/>
</dbReference>
<name>A0A1Y5XNF6_KIBAR</name>
<dbReference type="PANTHER" id="PTHR47506">
    <property type="entry name" value="TRANSCRIPTIONAL REGULATORY PROTEIN"/>
    <property type="match status" value="1"/>
</dbReference>
<keyword evidence="3" id="KW-0804">Transcription</keyword>
<dbReference type="SUPFAM" id="SSF46689">
    <property type="entry name" value="Homeodomain-like"/>
    <property type="match status" value="1"/>
</dbReference>
<protein>
    <submittedName>
        <fullName evidence="6">Transcriptional regulator, TetR family</fullName>
    </submittedName>
</protein>